<feature type="transmembrane region" description="Helical" evidence="8">
    <location>
        <begin position="222"/>
        <end position="239"/>
    </location>
</feature>
<gene>
    <name evidence="9" type="ORF">M9R32_06805</name>
</gene>
<dbReference type="RefSeq" id="WP_269925984.1">
    <property type="nucleotide sequence ID" value="NZ_JAMKBJ010000004.1"/>
</dbReference>
<dbReference type="PANTHER" id="PTHR11040:SF211">
    <property type="entry name" value="ZINC TRANSPORTER ZIP11"/>
    <property type="match status" value="1"/>
</dbReference>
<comment type="similarity">
    <text evidence="2">Belongs to the ZIP transporter (TC 2.A.5) family.</text>
</comment>
<feature type="transmembrane region" description="Helical" evidence="8">
    <location>
        <begin position="33"/>
        <end position="50"/>
    </location>
</feature>
<dbReference type="GO" id="GO:0005886">
    <property type="term" value="C:plasma membrane"/>
    <property type="evidence" value="ECO:0007669"/>
    <property type="project" value="UniProtKB-SubCell"/>
</dbReference>
<dbReference type="PANTHER" id="PTHR11040">
    <property type="entry name" value="ZINC/IRON TRANSPORTER"/>
    <property type="match status" value="1"/>
</dbReference>
<evidence type="ECO:0000256" key="3">
    <source>
        <dbReference type="ARBA" id="ARBA00022475"/>
    </source>
</evidence>
<feature type="transmembrane region" description="Helical" evidence="8">
    <location>
        <begin position="188"/>
        <end position="210"/>
    </location>
</feature>
<keyword evidence="5" id="KW-0862">Zinc</keyword>
<dbReference type="Proteomes" id="UP001152173">
    <property type="component" value="Unassembled WGS sequence"/>
</dbReference>
<dbReference type="AlphaFoldDB" id="A0A9X3LF43"/>
<evidence type="ECO:0000256" key="6">
    <source>
        <dbReference type="ARBA" id="ARBA00022989"/>
    </source>
</evidence>
<comment type="subcellular location">
    <subcellularLocation>
        <location evidence="1">Cell membrane</location>
        <topology evidence="1">Multi-pass membrane protein</topology>
    </subcellularLocation>
</comment>
<keyword evidence="6 8" id="KW-1133">Transmembrane helix</keyword>
<protein>
    <submittedName>
        <fullName evidence="9">ZIP family metal transporter</fullName>
    </submittedName>
</protein>
<evidence type="ECO:0000256" key="5">
    <source>
        <dbReference type="ARBA" id="ARBA00022833"/>
    </source>
</evidence>
<evidence type="ECO:0000256" key="8">
    <source>
        <dbReference type="SAM" id="Phobius"/>
    </source>
</evidence>
<keyword evidence="7 8" id="KW-0472">Membrane</keyword>
<name>A0A9X3LF43_9BACL</name>
<dbReference type="Pfam" id="PF02535">
    <property type="entry name" value="Zip"/>
    <property type="match status" value="1"/>
</dbReference>
<dbReference type="InterPro" id="IPR003689">
    <property type="entry name" value="ZIP"/>
</dbReference>
<dbReference type="GO" id="GO:0005385">
    <property type="term" value="F:zinc ion transmembrane transporter activity"/>
    <property type="evidence" value="ECO:0007669"/>
    <property type="project" value="TreeGrafter"/>
</dbReference>
<proteinExistence type="inferred from homology"/>
<evidence type="ECO:0000256" key="2">
    <source>
        <dbReference type="ARBA" id="ARBA00006939"/>
    </source>
</evidence>
<evidence type="ECO:0000313" key="9">
    <source>
        <dbReference type="EMBL" id="MCZ8536888.1"/>
    </source>
</evidence>
<keyword evidence="10" id="KW-1185">Reference proteome</keyword>
<evidence type="ECO:0000256" key="4">
    <source>
        <dbReference type="ARBA" id="ARBA00022692"/>
    </source>
</evidence>
<feature type="transmembrane region" description="Helical" evidence="8">
    <location>
        <begin position="6"/>
        <end position="26"/>
    </location>
</feature>
<comment type="caution">
    <text evidence="9">The sequence shown here is derived from an EMBL/GenBank/DDBJ whole genome shotgun (WGS) entry which is preliminary data.</text>
</comment>
<feature type="transmembrane region" description="Helical" evidence="8">
    <location>
        <begin position="132"/>
        <end position="154"/>
    </location>
</feature>
<dbReference type="EMBL" id="JAMKBJ010000004">
    <property type="protein sequence ID" value="MCZ8536888.1"/>
    <property type="molecule type" value="Genomic_DNA"/>
</dbReference>
<evidence type="ECO:0000313" key="10">
    <source>
        <dbReference type="Proteomes" id="UP001152173"/>
    </source>
</evidence>
<feature type="transmembrane region" description="Helical" evidence="8">
    <location>
        <begin position="62"/>
        <end position="85"/>
    </location>
</feature>
<reference evidence="9" key="1">
    <citation type="submission" date="2022-05" db="EMBL/GenBank/DDBJ databases">
        <authorList>
            <person name="Colautti A."/>
            <person name="Iacumin L."/>
        </authorList>
    </citation>
    <scope>NUCLEOTIDE SEQUENCE</scope>
    <source>
        <strain evidence="9">SK 55</strain>
    </source>
</reference>
<evidence type="ECO:0000256" key="1">
    <source>
        <dbReference type="ARBA" id="ARBA00004651"/>
    </source>
</evidence>
<keyword evidence="3" id="KW-1003">Cell membrane</keyword>
<feature type="transmembrane region" description="Helical" evidence="8">
    <location>
        <begin position="97"/>
        <end position="120"/>
    </location>
</feature>
<sequence length="240" mass="25764">MSSIWAMGTIFTAIGFGLGGIIAWGIKGLKKNTDAVLCLCAGLILGLLSFEVAPEAIELGNWFTFIAGVLAGVFLFNFLHGFFRIHKVRGKGGKQTAAFYTGLLLLLGISIHNIPIGISLGAVQDTSLSRSILQMILLHNIPEGLIVFTPLLIAGVHKRTMLLLSVLVSLPVGAGALIGSNLEMPHPLLWSAFISLSIGMIYMVTVKEILIESIHEATFKQIVIMTLLGFCLIGAYFTLI</sequence>
<feature type="transmembrane region" description="Helical" evidence="8">
    <location>
        <begin position="161"/>
        <end position="182"/>
    </location>
</feature>
<evidence type="ECO:0000256" key="7">
    <source>
        <dbReference type="ARBA" id="ARBA00023136"/>
    </source>
</evidence>
<accession>A0A9X3LF43</accession>
<keyword evidence="4 8" id="KW-0812">Transmembrane</keyword>
<organism evidence="9 10">
    <name type="scientific">Paenisporosarcina quisquiliarum</name>
    <dbReference type="NCBI Taxonomy" id="365346"/>
    <lineage>
        <taxon>Bacteria</taxon>
        <taxon>Bacillati</taxon>
        <taxon>Bacillota</taxon>
        <taxon>Bacilli</taxon>
        <taxon>Bacillales</taxon>
        <taxon>Caryophanaceae</taxon>
        <taxon>Paenisporosarcina</taxon>
    </lineage>
</organism>